<keyword evidence="2" id="KW-1277">Toxin-antitoxin system</keyword>
<dbReference type="SUPFAM" id="SSF52980">
    <property type="entry name" value="Restriction endonuclease-like"/>
    <property type="match status" value="1"/>
</dbReference>
<name>A0ABP3WVE4_9CLOT</name>
<gene>
    <name evidence="3" type="ORF">GCM10008916_08870</name>
</gene>
<comment type="similarity">
    <text evidence="1">Belongs to the PemK/MazF family.</text>
</comment>
<keyword evidence="4" id="KW-1185">Reference proteome</keyword>
<sequence>MSSLIIKRGDIFYADLSSITGNELGGIRPVVVIQNNIANRYSPTIIVAAITTQINKAKLPTHVQVSANEYGLNRDGLIILEQIRTLDKKRLKEKIGTLTDEDMKKVDKSLAISVSILLEQNKISETKNINKELKDINLAIDVLKGIAKKYDINEYINKDKFENEYKNMLENIYANFDILSNDVKNVYSVVSPLVEKQKIAKGQLGEHAVIKYFKSNDYEAEECDDILDRLKIDVIAKDDKYKIFTQVKTGQIGAQEIVKLIKNIKELDNSYDEEGLKRMACVCADKFPPNGDIIRIRLEKEYEIPIMFIHKYQVLELCPKYKRTVS</sequence>
<accession>A0ABP3WVE4</accession>
<dbReference type="Pfam" id="PF02452">
    <property type="entry name" value="PemK_toxin"/>
    <property type="match status" value="1"/>
</dbReference>
<evidence type="ECO:0000313" key="4">
    <source>
        <dbReference type="Proteomes" id="UP001501764"/>
    </source>
</evidence>
<dbReference type="PANTHER" id="PTHR33988">
    <property type="entry name" value="ENDORIBONUCLEASE MAZF-RELATED"/>
    <property type="match status" value="1"/>
</dbReference>
<dbReference type="InterPro" id="IPR011335">
    <property type="entry name" value="Restrct_endonuc-II-like"/>
</dbReference>
<dbReference type="InterPro" id="IPR011067">
    <property type="entry name" value="Plasmid_toxin/cell-grow_inhib"/>
</dbReference>
<dbReference type="Gene3D" id="2.30.30.110">
    <property type="match status" value="1"/>
</dbReference>
<evidence type="ECO:0000256" key="2">
    <source>
        <dbReference type="ARBA" id="ARBA00022649"/>
    </source>
</evidence>
<comment type="caution">
    <text evidence="3">The sequence shown here is derived from an EMBL/GenBank/DDBJ whole genome shotgun (WGS) entry which is preliminary data.</text>
</comment>
<evidence type="ECO:0008006" key="5">
    <source>
        <dbReference type="Google" id="ProtNLM"/>
    </source>
</evidence>
<protein>
    <recommendedName>
        <fullName evidence="5">mRNA interferase</fullName>
    </recommendedName>
</protein>
<dbReference type="EMBL" id="BAAACO010000001">
    <property type="protein sequence ID" value="GAA0856992.1"/>
    <property type="molecule type" value="Genomic_DNA"/>
</dbReference>
<reference evidence="4" key="1">
    <citation type="journal article" date="2019" name="Int. J. Syst. Evol. Microbiol.">
        <title>The Global Catalogue of Microorganisms (GCM) 10K type strain sequencing project: providing services to taxonomists for standard genome sequencing and annotation.</title>
        <authorList>
            <consortium name="The Broad Institute Genomics Platform"/>
            <consortium name="The Broad Institute Genome Sequencing Center for Infectious Disease"/>
            <person name="Wu L."/>
            <person name="Ma J."/>
        </authorList>
    </citation>
    <scope>NUCLEOTIDE SEQUENCE [LARGE SCALE GENOMIC DNA]</scope>
    <source>
        <strain evidence="4">JCM 6485</strain>
    </source>
</reference>
<proteinExistence type="inferred from homology"/>
<organism evidence="3 4">
    <name type="scientific">Clostridium nitritogenes</name>
    <dbReference type="NCBI Taxonomy" id="83340"/>
    <lineage>
        <taxon>Bacteria</taxon>
        <taxon>Bacillati</taxon>
        <taxon>Bacillota</taxon>
        <taxon>Clostridia</taxon>
        <taxon>Eubacteriales</taxon>
        <taxon>Clostridiaceae</taxon>
        <taxon>Clostridium</taxon>
    </lineage>
</organism>
<evidence type="ECO:0000256" key="1">
    <source>
        <dbReference type="ARBA" id="ARBA00007521"/>
    </source>
</evidence>
<dbReference type="PANTHER" id="PTHR33988:SF2">
    <property type="entry name" value="ENDORIBONUCLEASE MAZF"/>
    <property type="match status" value="1"/>
</dbReference>
<dbReference type="Proteomes" id="UP001501764">
    <property type="component" value="Unassembled WGS sequence"/>
</dbReference>
<dbReference type="SUPFAM" id="SSF50118">
    <property type="entry name" value="Cell growth inhibitor/plasmid maintenance toxic component"/>
    <property type="match status" value="1"/>
</dbReference>
<dbReference type="InterPro" id="IPR003477">
    <property type="entry name" value="PemK-like"/>
</dbReference>
<evidence type="ECO:0000313" key="3">
    <source>
        <dbReference type="EMBL" id="GAA0856992.1"/>
    </source>
</evidence>